<protein>
    <submittedName>
        <fullName evidence="10">ABC transporter ATP-binding protein</fullName>
    </submittedName>
</protein>
<dbReference type="RefSeq" id="WP_247629128.1">
    <property type="nucleotide sequence ID" value="NZ_JAHWXN010000001.1"/>
</dbReference>
<feature type="compositionally biased region" description="Low complexity" evidence="8">
    <location>
        <begin position="267"/>
        <end position="280"/>
    </location>
</feature>
<accession>A0ABT0FCE2</accession>
<keyword evidence="11" id="KW-1185">Reference proteome</keyword>
<dbReference type="Proteomes" id="UP001300096">
    <property type="component" value="Unassembled WGS sequence"/>
</dbReference>
<comment type="subcellular location">
    <subcellularLocation>
        <location evidence="1">Cell membrane</location>
        <topology evidence="1">Peripheral membrane protein</topology>
    </subcellularLocation>
</comment>
<sequence>MSQPFLEVTNLTIKTQAGKVLVDDLSFGVEKGETLAIIGESGSGKSLTCLAIMGLLDPFIMKVSGSIRVDGTELVGLREAGYRRHRGSSIGMVFQDPLTALHPFFTVGAQLVEGLRVHRRISKTEARDLSVELLERVGIENPAQRMKQYPHQFSGGMRQRVVIAMAVANRPGLLLADEPTTALDVSVQAQVLTLLRSLTDELGSAVLHVTHDLGVTRESADTVLVMHSGRVLERGRVSKVLHTPRHPYTQALLDSYPTLTTPPESTLKPADAALADLPPVDWRDPKEESA</sequence>
<name>A0ABT0FCE2_9MICO</name>
<feature type="region of interest" description="Disordered" evidence="8">
    <location>
        <begin position="255"/>
        <end position="290"/>
    </location>
</feature>
<keyword evidence="6 10" id="KW-0067">ATP-binding</keyword>
<dbReference type="InterPro" id="IPR013563">
    <property type="entry name" value="Oligopep_ABC_C"/>
</dbReference>
<proteinExistence type="inferred from homology"/>
<dbReference type="InterPro" id="IPR017871">
    <property type="entry name" value="ABC_transporter-like_CS"/>
</dbReference>
<dbReference type="PANTHER" id="PTHR43297">
    <property type="entry name" value="OLIGOPEPTIDE TRANSPORT ATP-BINDING PROTEIN APPD"/>
    <property type="match status" value="1"/>
</dbReference>
<dbReference type="SMART" id="SM00382">
    <property type="entry name" value="AAA"/>
    <property type="match status" value="1"/>
</dbReference>
<dbReference type="InterPro" id="IPR003439">
    <property type="entry name" value="ABC_transporter-like_ATP-bd"/>
</dbReference>
<feature type="compositionally biased region" description="Basic and acidic residues" evidence="8">
    <location>
        <begin position="281"/>
        <end position="290"/>
    </location>
</feature>
<evidence type="ECO:0000256" key="3">
    <source>
        <dbReference type="ARBA" id="ARBA00022448"/>
    </source>
</evidence>
<comment type="similarity">
    <text evidence="2">Belongs to the ABC transporter superfamily.</text>
</comment>
<evidence type="ECO:0000256" key="8">
    <source>
        <dbReference type="SAM" id="MobiDB-lite"/>
    </source>
</evidence>
<evidence type="ECO:0000256" key="6">
    <source>
        <dbReference type="ARBA" id="ARBA00022840"/>
    </source>
</evidence>
<evidence type="ECO:0000313" key="11">
    <source>
        <dbReference type="Proteomes" id="UP001300096"/>
    </source>
</evidence>
<evidence type="ECO:0000313" key="10">
    <source>
        <dbReference type="EMBL" id="MCK2035718.1"/>
    </source>
</evidence>
<dbReference type="CDD" id="cd03257">
    <property type="entry name" value="ABC_NikE_OppD_transporters"/>
    <property type="match status" value="1"/>
</dbReference>
<evidence type="ECO:0000256" key="5">
    <source>
        <dbReference type="ARBA" id="ARBA00022741"/>
    </source>
</evidence>
<keyword evidence="7" id="KW-0472">Membrane</keyword>
<gene>
    <name evidence="10" type="ORF">KZC51_06170</name>
</gene>
<evidence type="ECO:0000259" key="9">
    <source>
        <dbReference type="PROSITE" id="PS50893"/>
    </source>
</evidence>
<dbReference type="Pfam" id="PF00005">
    <property type="entry name" value="ABC_tran"/>
    <property type="match status" value="1"/>
</dbReference>
<evidence type="ECO:0000256" key="4">
    <source>
        <dbReference type="ARBA" id="ARBA00022475"/>
    </source>
</evidence>
<keyword evidence="5" id="KW-0547">Nucleotide-binding</keyword>
<dbReference type="GO" id="GO:0005524">
    <property type="term" value="F:ATP binding"/>
    <property type="evidence" value="ECO:0007669"/>
    <property type="project" value="UniProtKB-KW"/>
</dbReference>
<dbReference type="PANTHER" id="PTHR43297:SF2">
    <property type="entry name" value="DIPEPTIDE TRANSPORT ATP-BINDING PROTEIN DPPD"/>
    <property type="match status" value="1"/>
</dbReference>
<dbReference type="Gene3D" id="3.40.50.300">
    <property type="entry name" value="P-loop containing nucleotide triphosphate hydrolases"/>
    <property type="match status" value="1"/>
</dbReference>
<feature type="domain" description="ABC transporter" evidence="9">
    <location>
        <begin position="6"/>
        <end position="253"/>
    </location>
</feature>
<evidence type="ECO:0000256" key="2">
    <source>
        <dbReference type="ARBA" id="ARBA00005417"/>
    </source>
</evidence>
<dbReference type="InterPro" id="IPR050388">
    <property type="entry name" value="ABC_Ni/Peptide_Import"/>
</dbReference>
<dbReference type="EMBL" id="JAHWXN010000001">
    <property type="protein sequence ID" value="MCK2035718.1"/>
    <property type="molecule type" value="Genomic_DNA"/>
</dbReference>
<evidence type="ECO:0000256" key="1">
    <source>
        <dbReference type="ARBA" id="ARBA00004202"/>
    </source>
</evidence>
<keyword evidence="4" id="KW-1003">Cell membrane</keyword>
<keyword evidence="3" id="KW-0813">Transport</keyword>
<dbReference type="SUPFAM" id="SSF52540">
    <property type="entry name" value="P-loop containing nucleoside triphosphate hydrolases"/>
    <property type="match status" value="1"/>
</dbReference>
<dbReference type="PROSITE" id="PS50893">
    <property type="entry name" value="ABC_TRANSPORTER_2"/>
    <property type="match status" value="1"/>
</dbReference>
<comment type="caution">
    <text evidence="10">The sequence shown here is derived from an EMBL/GenBank/DDBJ whole genome shotgun (WGS) entry which is preliminary data.</text>
</comment>
<dbReference type="InterPro" id="IPR003593">
    <property type="entry name" value="AAA+_ATPase"/>
</dbReference>
<dbReference type="Pfam" id="PF08352">
    <property type="entry name" value="oligo_HPY"/>
    <property type="match status" value="1"/>
</dbReference>
<evidence type="ECO:0000256" key="7">
    <source>
        <dbReference type="ARBA" id="ARBA00023136"/>
    </source>
</evidence>
<reference evidence="10 11" key="1">
    <citation type="submission" date="2021-06" db="EMBL/GenBank/DDBJ databases">
        <title>Genome-based taxonomic framework of Microbacterium strains isolated from marine environment, the description of four new species and reclassification of four preexisting species.</title>
        <authorList>
            <person name="Lee S.D."/>
            <person name="Kim S.-M."/>
            <person name="Byeon Y.-S."/>
            <person name="Yang H.L."/>
            <person name="Kim I.S."/>
        </authorList>
    </citation>
    <scope>NUCLEOTIDE SEQUENCE [LARGE SCALE GENOMIC DNA]</scope>
    <source>
        <strain evidence="10 11">SSW1-49</strain>
    </source>
</reference>
<dbReference type="PROSITE" id="PS00211">
    <property type="entry name" value="ABC_TRANSPORTER_1"/>
    <property type="match status" value="1"/>
</dbReference>
<organism evidence="10 11">
    <name type="scientific">Microbacterium croceum</name>
    <dbReference type="NCBI Taxonomy" id="2851645"/>
    <lineage>
        <taxon>Bacteria</taxon>
        <taxon>Bacillati</taxon>
        <taxon>Actinomycetota</taxon>
        <taxon>Actinomycetes</taxon>
        <taxon>Micrococcales</taxon>
        <taxon>Microbacteriaceae</taxon>
        <taxon>Microbacterium</taxon>
    </lineage>
</organism>
<dbReference type="InterPro" id="IPR027417">
    <property type="entry name" value="P-loop_NTPase"/>
</dbReference>